<organism evidence="1 2">
    <name type="scientific">Elizabethkingia anophelis</name>
    <dbReference type="NCBI Taxonomy" id="1117645"/>
    <lineage>
        <taxon>Bacteria</taxon>
        <taxon>Pseudomonadati</taxon>
        <taxon>Bacteroidota</taxon>
        <taxon>Flavobacteriia</taxon>
        <taxon>Flavobacteriales</taxon>
        <taxon>Weeksellaceae</taxon>
        <taxon>Elizabethkingia</taxon>
    </lineage>
</organism>
<evidence type="ECO:0000313" key="1">
    <source>
        <dbReference type="EMBL" id="MDV3665439.1"/>
    </source>
</evidence>
<dbReference type="EMBL" id="NWGY01000015">
    <property type="protein sequence ID" value="MDV3665439.1"/>
    <property type="molecule type" value="Genomic_DNA"/>
</dbReference>
<dbReference type="RefSeq" id="WP_076752749.1">
    <property type="nucleotide sequence ID" value="NZ_CP172267.1"/>
</dbReference>
<dbReference type="Proteomes" id="UP001189000">
    <property type="component" value="Unassembled WGS sequence"/>
</dbReference>
<protein>
    <submittedName>
        <fullName evidence="1">Uncharacterized protein</fullName>
    </submittedName>
</protein>
<evidence type="ECO:0000313" key="2">
    <source>
        <dbReference type="Proteomes" id="UP001189000"/>
    </source>
</evidence>
<dbReference type="AlphaFoldDB" id="A0AAE4T6E6"/>
<proteinExistence type="predicted"/>
<sequence length="80" mass="9246">MNKETKKRPSYNTEILNALAAEFMVTTRFVRMCINKDSKSLTADTIRKKYYELATPSIKALENFKTNGYESTKDNNTENN</sequence>
<name>A0AAE4T6E6_9FLAO</name>
<gene>
    <name evidence="1" type="ORF">CMU51_15420</name>
</gene>
<comment type="caution">
    <text evidence="1">The sequence shown here is derived from an EMBL/GenBank/DDBJ whole genome shotgun (WGS) entry which is preliminary data.</text>
</comment>
<reference evidence="1" key="1">
    <citation type="submission" date="2023-02" db="EMBL/GenBank/DDBJ databases">
        <title>Elizabethkingia anophelis draft genomes.</title>
        <authorList>
            <person name="Nicholson A.C."/>
            <person name="Whitney A.M."/>
            <person name="Humrighouse B.W."/>
            <person name="Villarma A."/>
            <person name="Bell M."/>
            <person name="Mcquiston J."/>
        </authorList>
    </citation>
    <scope>NUCLEOTIDE SEQUENCE</scope>
    <source>
        <strain evidence="1">B4955</strain>
    </source>
</reference>
<accession>A0AAE4T6E6</accession>